<dbReference type="Proteomes" id="UP001176517">
    <property type="component" value="Unassembled WGS sequence"/>
</dbReference>
<sequence>MEPGASATIQWSLAVPHLQSRLDLIADKLERNLEAQEQIVTVQTQMLQCLQRLADQVSADAADTSVDTTAMDLLPKRFYEGGSPAERKWFKAHLTAIFDLRPDSFDTDSRKRAFAVLSMSLGARDDYSFWLRENNLQNTWDSVKRFLRW</sequence>
<comment type="caution">
    <text evidence="1">The sequence shown here is derived from an EMBL/GenBank/DDBJ whole genome shotgun (WGS) entry which is preliminary data.</text>
</comment>
<organism evidence="1 2">
    <name type="scientific">Tilletia horrida</name>
    <dbReference type="NCBI Taxonomy" id="155126"/>
    <lineage>
        <taxon>Eukaryota</taxon>
        <taxon>Fungi</taxon>
        <taxon>Dikarya</taxon>
        <taxon>Basidiomycota</taxon>
        <taxon>Ustilaginomycotina</taxon>
        <taxon>Exobasidiomycetes</taxon>
        <taxon>Tilletiales</taxon>
        <taxon>Tilletiaceae</taxon>
        <taxon>Tilletia</taxon>
    </lineage>
</organism>
<name>A0AAN6JNP9_9BASI</name>
<evidence type="ECO:0000313" key="2">
    <source>
        <dbReference type="Proteomes" id="UP001176517"/>
    </source>
</evidence>
<keyword evidence="2" id="KW-1185">Reference proteome</keyword>
<gene>
    <name evidence="1" type="ORF">OC846_006382</name>
</gene>
<protein>
    <submittedName>
        <fullName evidence="1">Uncharacterized protein</fullName>
    </submittedName>
</protein>
<accession>A0AAN6JNP9</accession>
<reference evidence="1" key="1">
    <citation type="journal article" date="2023" name="PhytoFront">
        <title>Draft Genome Resources of Seven Strains of Tilletia horrida, Causal Agent of Kernel Smut of Rice.</title>
        <authorList>
            <person name="Khanal S."/>
            <person name="Antony Babu S."/>
            <person name="Zhou X.G."/>
        </authorList>
    </citation>
    <scope>NUCLEOTIDE SEQUENCE</scope>
    <source>
        <strain evidence="1">TX6</strain>
    </source>
</reference>
<proteinExistence type="predicted"/>
<evidence type="ECO:0000313" key="1">
    <source>
        <dbReference type="EMBL" id="KAK0543525.1"/>
    </source>
</evidence>
<dbReference type="AlphaFoldDB" id="A0AAN6JNP9"/>
<dbReference type="EMBL" id="JAPDMZ010000352">
    <property type="protein sequence ID" value="KAK0543525.1"/>
    <property type="molecule type" value="Genomic_DNA"/>
</dbReference>